<sequence length="148" mass="17452">MAATILEEFLLADNMGKDMTFQEFQSYFTEKLRHDDSLRQFYKAFRRHHKKLHSITKKNIYQQYGEDETPVNGEDTRLKEIEATLINLDTVKLDLQLELSQVNKDIHKTDEQIEKFCETIRQSNPPNISVTADRQDTLQALEEMLDKD</sequence>
<evidence type="ECO:0000313" key="1">
    <source>
        <dbReference type="Proteomes" id="UP000085678"/>
    </source>
</evidence>
<accession>A0A1S3JT96</accession>
<evidence type="ECO:0000313" key="2">
    <source>
        <dbReference type="RefSeq" id="XP_013413336.1"/>
    </source>
</evidence>
<name>A0A1S3JT96_LINAN</name>
<dbReference type="Proteomes" id="UP000085678">
    <property type="component" value="Unplaced"/>
</dbReference>
<dbReference type="RefSeq" id="XP_013413336.1">
    <property type="nucleotide sequence ID" value="XM_013557882.1"/>
</dbReference>
<organism evidence="1 2">
    <name type="scientific">Lingula anatina</name>
    <name type="common">Brachiopod</name>
    <name type="synonym">Lingula unguis</name>
    <dbReference type="NCBI Taxonomy" id="7574"/>
    <lineage>
        <taxon>Eukaryota</taxon>
        <taxon>Metazoa</taxon>
        <taxon>Spiralia</taxon>
        <taxon>Lophotrochozoa</taxon>
        <taxon>Brachiopoda</taxon>
        <taxon>Linguliformea</taxon>
        <taxon>Lingulata</taxon>
        <taxon>Lingulida</taxon>
        <taxon>Linguloidea</taxon>
        <taxon>Lingulidae</taxon>
        <taxon>Lingula</taxon>
    </lineage>
</organism>
<dbReference type="GO" id="GO:0000776">
    <property type="term" value="C:kinetochore"/>
    <property type="evidence" value="ECO:0007669"/>
    <property type="project" value="InterPro"/>
</dbReference>
<proteinExistence type="predicted"/>
<dbReference type="AlphaFoldDB" id="A0A1S3JT96"/>
<reference evidence="2" key="1">
    <citation type="submission" date="2025-08" db="UniProtKB">
        <authorList>
            <consortium name="RefSeq"/>
        </authorList>
    </citation>
    <scope>IDENTIFICATION</scope>
    <source>
        <tissue evidence="2">Gonads</tissue>
    </source>
</reference>
<keyword evidence="1" id="KW-1185">Reference proteome</keyword>
<dbReference type="KEGG" id="lak:106175752"/>
<protein>
    <submittedName>
        <fullName evidence="2">Uncharacterized protein LOC106175752</fullName>
    </submittedName>
</protein>
<dbReference type="GeneID" id="106175752"/>
<gene>
    <name evidence="2" type="primary">LOC106175752</name>
</gene>
<dbReference type="InParanoid" id="A0A1S3JT96"/>
<dbReference type="Pfam" id="PF09447">
    <property type="entry name" value="Cnl2_NKP2"/>
    <property type="match status" value="1"/>
</dbReference>
<dbReference type="InterPro" id="IPR018565">
    <property type="entry name" value="Nkp2/Cnl2"/>
</dbReference>